<dbReference type="SUPFAM" id="SSF50249">
    <property type="entry name" value="Nucleic acid-binding proteins"/>
    <property type="match status" value="1"/>
</dbReference>
<name>A0A6A4RI32_9RHOB</name>
<dbReference type="EMBL" id="WSFO01000008">
    <property type="protein sequence ID" value="KAE9628925.1"/>
    <property type="molecule type" value="Genomic_DNA"/>
</dbReference>
<dbReference type="GO" id="GO:0043590">
    <property type="term" value="C:bacterial nucleoid"/>
    <property type="evidence" value="ECO:0007669"/>
    <property type="project" value="TreeGrafter"/>
</dbReference>
<dbReference type="HAMAP" id="MF_00201">
    <property type="entry name" value="RecO"/>
    <property type="match status" value="1"/>
</dbReference>
<dbReference type="InterPro" id="IPR003717">
    <property type="entry name" value="RecO"/>
</dbReference>
<dbReference type="RefSeq" id="WP_158980106.1">
    <property type="nucleotide sequence ID" value="NZ_WSFO01000008.1"/>
</dbReference>
<comment type="similarity">
    <text evidence="1 7">Belongs to the RecO family.</text>
</comment>
<accession>A0A6A4RI32</accession>
<dbReference type="AlphaFoldDB" id="A0A6A4RI32"/>
<dbReference type="Gene3D" id="2.40.50.140">
    <property type="entry name" value="Nucleic acid-binding proteins"/>
    <property type="match status" value="1"/>
</dbReference>
<sequence>MEWRDHGILLSLRRHGESSAIIDVFTEEHGRHAGVVRGGTSRKQAPVLQPGAQLDVTWRARLEDHLGHYQAEPLRSRAAAALSGRLALAGLNAVTGLLSFCLPEREPHGNLYTRSEQLLDLLDQEELWPLAYLRWELALLEDMGFGLDLSACAVTGATRGMIFVSPKSGRAVSAKGAGDWADRLLPLPPVLLGEGAATDTEIEQGLRTTGFFLEARLAPSLGRHPLPEVRGRFVDAFTRRL</sequence>
<evidence type="ECO:0000256" key="5">
    <source>
        <dbReference type="ARBA" id="ARBA00023204"/>
    </source>
</evidence>
<evidence type="ECO:0000259" key="8">
    <source>
        <dbReference type="Pfam" id="PF11967"/>
    </source>
</evidence>
<evidence type="ECO:0000256" key="2">
    <source>
        <dbReference type="ARBA" id="ARBA00021310"/>
    </source>
</evidence>
<proteinExistence type="inferred from homology"/>
<evidence type="ECO:0000256" key="1">
    <source>
        <dbReference type="ARBA" id="ARBA00007452"/>
    </source>
</evidence>
<comment type="caution">
    <text evidence="9">The sequence shown here is derived from an EMBL/GenBank/DDBJ whole genome shotgun (WGS) entry which is preliminary data.</text>
</comment>
<dbReference type="InterPro" id="IPR012340">
    <property type="entry name" value="NA-bd_OB-fold"/>
</dbReference>
<dbReference type="GO" id="GO:0006310">
    <property type="term" value="P:DNA recombination"/>
    <property type="evidence" value="ECO:0007669"/>
    <property type="project" value="UniProtKB-UniRule"/>
</dbReference>
<dbReference type="InterPro" id="IPR022572">
    <property type="entry name" value="DNA_rep/recomb_RecO_N"/>
</dbReference>
<keyword evidence="4 7" id="KW-0233">DNA recombination</keyword>
<keyword evidence="5 7" id="KW-0234">DNA repair</keyword>
<dbReference type="PANTHER" id="PTHR33991">
    <property type="entry name" value="DNA REPAIR PROTEIN RECO"/>
    <property type="match status" value="1"/>
</dbReference>
<reference evidence="9 10" key="1">
    <citation type="submission" date="2019-12" db="EMBL/GenBank/DDBJ databases">
        <authorList>
            <person name="Zhang Y.-J."/>
        </authorList>
    </citation>
    <scope>NUCLEOTIDE SEQUENCE [LARGE SCALE GENOMIC DNA]</scope>
    <source>
        <strain evidence="9 10">H18S-6</strain>
    </source>
</reference>
<dbReference type="Pfam" id="PF02565">
    <property type="entry name" value="RecO_C"/>
    <property type="match status" value="1"/>
</dbReference>
<keyword evidence="3 7" id="KW-0227">DNA damage</keyword>
<evidence type="ECO:0000256" key="4">
    <source>
        <dbReference type="ARBA" id="ARBA00023172"/>
    </source>
</evidence>
<dbReference type="InterPro" id="IPR037278">
    <property type="entry name" value="ARFGAP/RecO"/>
</dbReference>
<dbReference type="NCBIfam" id="TIGR00613">
    <property type="entry name" value="reco"/>
    <property type="match status" value="1"/>
</dbReference>
<dbReference type="Proteomes" id="UP000441586">
    <property type="component" value="Unassembled WGS sequence"/>
</dbReference>
<evidence type="ECO:0000313" key="10">
    <source>
        <dbReference type="Proteomes" id="UP000441586"/>
    </source>
</evidence>
<comment type="function">
    <text evidence="7">Involved in DNA repair and RecF pathway recombination.</text>
</comment>
<dbReference type="Pfam" id="PF11967">
    <property type="entry name" value="RecO_N"/>
    <property type="match status" value="1"/>
</dbReference>
<dbReference type="InterPro" id="IPR042242">
    <property type="entry name" value="RecO_C"/>
</dbReference>
<evidence type="ECO:0000256" key="6">
    <source>
        <dbReference type="ARBA" id="ARBA00033409"/>
    </source>
</evidence>
<dbReference type="SUPFAM" id="SSF57863">
    <property type="entry name" value="ArfGap/RecO-like zinc finger"/>
    <property type="match status" value="1"/>
</dbReference>
<evidence type="ECO:0000256" key="3">
    <source>
        <dbReference type="ARBA" id="ARBA00022763"/>
    </source>
</evidence>
<evidence type="ECO:0000256" key="7">
    <source>
        <dbReference type="HAMAP-Rule" id="MF_00201"/>
    </source>
</evidence>
<dbReference type="PANTHER" id="PTHR33991:SF1">
    <property type="entry name" value="DNA REPAIR PROTEIN RECO"/>
    <property type="match status" value="1"/>
</dbReference>
<evidence type="ECO:0000313" key="9">
    <source>
        <dbReference type="EMBL" id="KAE9628925.1"/>
    </source>
</evidence>
<dbReference type="Gene3D" id="1.20.1440.120">
    <property type="entry name" value="Recombination protein O, C-terminal domain"/>
    <property type="match status" value="1"/>
</dbReference>
<organism evidence="9 10">
    <name type="scientific">Parasedimentitalea maritima</name>
    <dbReference type="NCBI Taxonomy" id="2578117"/>
    <lineage>
        <taxon>Bacteria</taxon>
        <taxon>Pseudomonadati</taxon>
        <taxon>Pseudomonadota</taxon>
        <taxon>Alphaproteobacteria</taxon>
        <taxon>Rhodobacterales</taxon>
        <taxon>Paracoccaceae</taxon>
        <taxon>Parasedimentitalea</taxon>
    </lineage>
</organism>
<feature type="domain" description="DNA replication/recombination mediator RecO N-terminal" evidence="8">
    <location>
        <begin position="1"/>
        <end position="75"/>
    </location>
</feature>
<dbReference type="GO" id="GO:0006302">
    <property type="term" value="P:double-strand break repair"/>
    <property type="evidence" value="ECO:0007669"/>
    <property type="project" value="TreeGrafter"/>
</dbReference>
<protein>
    <recommendedName>
        <fullName evidence="2 7">DNA repair protein RecO</fullName>
    </recommendedName>
    <alternativeName>
        <fullName evidence="6 7">Recombination protein O</fullName>
    </alternativeName>
</protein>
<gene>
    <name evidence="7 9" type="primary">recO</name>
    <name evidence="9" type="ORF">GP644_14265</name>
</gene>